<sequence>MPGHRVTTDAHNCYPYDGRWNDRIDRALSTGTPVAIEQDLLWYTDPKTGKSWSIVTHGQPATGQEPTMEHYFFDRVRPIVEQALRDGNHGNWPLITLNLDFKDDNPDHIAAVWQLLSKYRAWLTTASKSANPADLTPLTVRPILVLTGQQDAQQAIFYDKVPVGGTLLLFGAVHNHDDDPMAAPDVIEPEKPTTYRRWWNNPWNVVEAGGQNKAGDWTAADNQRLRALIAHAHANRLWIRFYTLDGASPNEMKQNGWFNGYNFGSLEAAKLRWHAAALDGADYIASDQYEQLGALIHALPRTH</sequence>
<dbReference type="AlphaFoldDB" id="A0A372IP89"/>
<evidence type="ECO:0000313" key="1">
    <source>
        <dbReference type="EMBL" id="RFU16569.1"/>
    </source>
</evidence>
<accession>A0A372IP89</accession>
<organism evidence="1 2">
    <name type="scientific">Paracidobacterium acidisoli</name>
    <dbReference type="NCBI Taxonomy" id="2303751"/>
    <lineage>
        <taxon>Bacteria</taxon>
        <taxon>Pseudomonadati</taxon>
        <taxon>Acidobacteriota</taxon>
        <taxon>Terriglobia</taxon>
        <taxon>Terriglobales</taxon>
        <taxon>Acidobacteriaceae</taxon>
        <taxon>Paracidobacterium</taxon>
    </lineage>
</organism>
<comment type="caution">
    <text evidence="1">The sequence shown here is derived from an EMBL/GenBank/DDBJ whole genome shotgun (WGS) entry which is preliminary data.</text>
</comment>
<proteinExistence type="predicted"/>
<protein>
    <submittedName>
        <fullName evidence="1">Uncharacterized protein</fullName>
    </submittedName>
</protein>
<evidence type="ECO:0000313" key="2">
    <source>
        <dbReference type="Proteomes" id="UP000264702"/>
    </source>
</evidence>
<keyword evidence="2" id="KW-1185">Reference proteome</keyword>
<reference evidence="1 2" key="1">
    <citation type="submission" date="2018-08" db="EMBL/GenBank/DDBJ databases">
        <title>Acidipila sp. 4G-K13, an acidobacterium isolated from forest soil.</title>
        <authorList>
            <person name="Gao Z.-H."/>
            <person name="Qiu L.-H."/>
        </authorList>
    </citation>
    <scope>NUCLEOTIDE SEQUENCE [LARGE SCALE GENOMIC DNA]</scope>
    <source>
        <strain evidence="1 2">4G-K13</strain>
    </source>
</reference>
<dbReference type="Proteomes" id="UP000264702">
    <property type="component" value="Unassembled WGS sequence"/>
</dbReference>
<gene>
    <name evidence="1" type="ORF">D0Y96_13745</name>
</gene>
<dbReference type="EMBL" id="QVQT01000004">
    <property type="protein sequence ID" value="RFU16569.1"/>
    <property type="molecule type" value="Genomic_DNA"/>
</dbReference>
<name>A0A372IP89_9BACT</name>
<dbReference type="OrthoDB" id="384721at2"/>